<dbReference type="GO" id="GO:0015891">
    <property type="term" value="P:siderophore transport"/>
    <property type="evidence" value="ECO:0007669"/>
    <property type="project" value="InterPro"/>
</dbReference>
<dbReference type="AlphaFoldDB" id="A0A7G5EK29"/>
<comment type="similarity">
    <text evidence="2 12 13">Belongs to the TonB-dependent receptor family.</text>
</comment>
<dbReference type="NCBIfam" id="TIGR01783">
    <property type="entry name" value="TonB-siderophor"/>
    <property type="match status" value="1"/>
</dbReference>
<dbReference type="GO" id="GO:0038023">
    <property type="term" value="F:signaling receptor activity"/>
    <property type="evidence" value="ECO:0007669"/>
    <property type="project" value="InterPro"/>
</dbReference>
<dbReference type="Pfam" id="PF00593">
    <property type="entry name" value="TonB_dep_Rec_b-barrel"/>
    <property type="match status" value="1"/>
</dbReference>
<dbReference type="PANTHER" id="PTHR32552">
    <property type="entry name" value="FERRICHROME IRON RECEPTOR-RELATED"/>
    <property type="match status" value="1"/>
</dbReference>
<dbReference type="KEGG" id="cpis:HS961_16780"/>
<sequence length="728" mass="79052">MTLSRTSARSASFHPLSCLRAIPLAISLAIAVWPAAAQTAPDAAAPDVTASAPAAEAVLPQVIVQEKAQEIGYQPKRATTATRSDAALRDVPQAIAVVPAQVLQDQQVRSIDEALYNVSGITQANTLGGTQDAVIKRGFGFNRDGSILRDGIRTVLARNLTFTTERVEVLKGPSSVLYGTMDPGGVINMVTKKPQLSFAGQVGASLSSYGGGGASVDLTGPIGEQGLAYRFIADTSDVDYWRNFGKNRQTVIAPSLAWYGRDTYVRMSYEHTDYEQPFDRGTVIDSRTGRPVATDRRERLDEAYNRTLGDSDFFTVQAQHSLNSQWKLNAAYSYNRNGYDDYQARPVSLNPTTGILTRRPDGTRGALSQQHVGQINLEGKLQAGGMTHEILAGFDAEDSNIFRRDIIRGSNSGGFNVYDPVYGNLPNATSIDEAQSAQSDKIRQQALFAQDSIRLSPQWLLQLAGRWQHYDQIAGKGRPFVVGSEADGSKFVPRAGLVWQPSSEWSIYGSYSESFKPQSSIGSVIGTLPPETAKAWELGTKWESPAGITATAALYDIRKRNVVVNETIDGQSYARAVGGARSRGLELDAAGRLGKQWQLIGTYAYTDAAVTDDPQYQDNRLANVARHTASLFAAYDFAASSSGRWRAGAGLRHVGRRAGDAANSFNNAGYTVADSFVSWERPWSGRVVKLQLNVKNLFDKNYVSSSGSPIYVSLGERRQAVLRAVVDF</sequence>
<dbReference type="PANTHER" id="PTHR32552:SF85">
    <property type="entry name" value="BLL7968 PROTEIN"/>
    <property type="match status" value="1"/>
</dbReference>
<evidence type="ECO:0000259" key="15">
    <source>
        <dbReference type="Pfam" id="PF00593"/>
    </source>
</evidence>
<evidence type="ECO:0000256" key="11">
    <source>
        <dbReference type="ARBA" id="ARBA00023237"/>
    </source>
</evidence>
<evidence type="ECO:0000256" key="12">
    <source>
        <dbReference type="PROSITE-ProRule" id="PRU01360"/>
    </source>
</evidence>
<keyword evidence="7" id="KW-0406">Ion transport</keyword>
<feature type="domain" description="TonB-dependent receptor-like beta-barrel" evidence="15">
    <location>
        <begin position="257"/>
        <end position="697"/>
    </location>
</feature>
<feature type="signal peptide" evidence="14">
    <location>
        <begin position="1"/>
        <end position="39"/>
    </location>
</feature>
<evidence type="ECO:0000256" key="3">
    <source>
        <dbReference type="ARBA" id="ARBA00022448"/>
    </source>
</evidence>
<dbReference type="SUPFAM" id="SSF56935">
    <property type="entry name" value="Porins"/>
    <property type="match status" value="1"/>
</dbReference>
<gene>
    <name evidence="17" type="ORF">HS961_16780</name>
</gene>
<dbReference type="Gene3D" id="2.170.130.10">
    <property type="entry name" value="TonB-dependent receptor, plug domain"/>
    <property type="match status" value="1"/>
</dbReference>
<comment type="subcellular location">
    <subcellularLocation>
        <location evidence="1 12">Cell outer membrane</location>
        <topology evidence="1 12">Multi-pass membrane protein</topology>
    </subcellularLocation>
</comment>
<protein>
    <submittedName>
        <fullName evidence="17">TonB-dependent siderophore receptor</fullName>
    </submittedName>
</protein>
<name>A0A7G5EK29_9BURK</name>
<evidence type="ECO:0000256" key="14">
    <source>
        <dbReference type="SAM" id="SignalP"/>
    </source>
</evidence>
<dbReference type="Pfam" id="PF07715">
    <property type="entry name" value="Plug"/>
    <property type="match status" value="1"/>
</dbReference>
<keyword evidence="8 13" id="KW-0798">TonB box</keyword>
<proteinExistence type="inferred from homology"/>
<dbReference type="Gene3D" id="2.40.170.20">
    <property type="entry name" value="TonB-dependent receptor, beta-barrel domain"/>
    <property type="match status" value="1"/>
</dbReference>
<dbReference type="InterPro" id="IPR010105">
    <property type="entry name" value="TonB_sidphr_rcpt"/>
</dbReference>
<organism evidence="17 18">
    <name type="scientific">Comamonas piscis</name>
    <dbReference type="NCBI Taxonomy" id="1562974"/>
    <lineage>
        <taxon>Bacteria</taxon>
        <taxon>Pseudomonadati</taxon>
        <taxon>Pseudomonadota</taxon>
        <taxon>Betaproteobacteria</taxon>
        <taxon>Burkholderiales</taxon>
        <taxon>Comamonadaceae</taxon>
        <taxon>Comamonas</taxon>
    </lineage>
</organism>
<evidence type="ECO:0000256" key="1">
    <source>
        <dbReference type="ARBA" id="ARBA00004571"/>
    </source>
</evidence>
<evidence type="ECO:0000256" key="8">
    <source>
        <dbReference type="ARBA" id="ARBA00023077"/>
    </source>
</evidence>
<dbReference type="GO" id="GO:0009279">
    <property type="term" value="C:cell outer membrane"/>
    <property type="evidence" value="ECO:0007669"/>
    <property type="project" value="UniProtKB-SubCell"/>
</dbReference>
<accession>A0A7G5EK29</accession>
<dbReference type="Proteomes" id="UP000515240">
    <property type="component" value="Chromosome"/>
</dbReference>
<keyword evidence="11 12" id="KW-0998">Cell outer membrane</keyword>
<keyword evidence="9 12" id="KW-0472">Membrane</keyword>
<dbReference type="GO" id="GO:0015344">
    <property type="term" value="F:siderophore uptake transmembrane transporter activity"/>
    <property type="evidence" value="ECO:0007669"/>
    <property type="project" value="TreeGrafter"/>
</dbReference>
<dbReference type="InterPro" id="IPR039426">
    <property type="entry name" value="TonB-dep_rcpt-like"/>
</dbReference>
<reference evidence="17 18" key="1">
    <citation type="journal article" date="2020" name="G3 (Bethesda)">
        <title>CeMbio - The Caenorhabditis elegans Microbiome Resource.</title>
        <authorList>
            <person name="Dirksen P."/>
            <person name="Assie A."/>
            <person name="Zimmermann J."/>
            <person name="Zhang F."/>
            <person name="Tietje A.M."/>
            <person name="Marsh S.A."/>
            <person name="Felix M.A."/>
            <person name="Shapira M."/>
            <person name="Kaleta C."/>
            <person name="Schulenburg H."/>
            <person name="Samuel B."/>
        </authorList>
    </citation>
    <scope>NUCLEOTIDE SEQUENCE [LARGE SCALE GENOMIC DNA]</scope>
    <source>
        <strain evidence="17 18">BIGb0172</strain>
    </source>
</reference>
<evidence type="ECO:0000256" key="9">
    <source>
        <dbReference type="ARBA" id="ARBA00023136"/>
    </source>
</evidence>
<dbReference type="RefSeq" id="WP_182323933.1">
    <property type="nucleotide sequence ID" value="NZ_CP058554.1"/>
</dbReference>
<evidence type="ECO:0000256" key="13">
    <source>
        <dbReference type="RuleBase" id="RU003357"/>
    </source>
</evidence>
<keyword evidence="4 12" id="KW-1134">Transmembrane beta strand</keyword>
<evidence type="ECO:0000313" key="17">
    <source>
        <dbReference type="EMBL" id="QMV74354.1"/>
    </source>
</evidence>
<evidence type="ECO:0000256" key="10">
    <source>
        <dbReference type="ARBA" id="ARBA00023170"/>
    </source>
</evidence>
<keyword evidence="3 12" id="KW-0813">Transport</keyword>
<dbReference type="PROSITE" id="PS52016">
    <property type="entry name" value="TONB_DEPENDENT_REC_3"/>
    <property type="match status" value="1"/>
</dbReference>
<evidence type="ECO:0000256" key="5">
    <source>
        <dbReference type="ARBA" id="ARBA00022692"/>
    </source>
</evidence>
<feature type="domain" description="TonB-dependent receptor plug" evidence="16">
    <location>
        <begin position="88"/>
        <end position="186"/>
    </location>
</feature>
<evidence type="ECO:0000256" key="4">
    <source>
        <dbReference type="ARBA" id="ARBA00022452"/>
    </source>
</evidence>
<keyword evidence="5 12" id="KW-0812">Transmembrane</keyword>
<dbReference type="InterPro" id="IPR037066">
    <property type="entry name" value="Plug_dom_sf"/>
</dbReference>
<evidence type="ECO:0000256" key="2">
    <source>
        <dbReference type="ARBA" id="ARBA00009810"/>
    </source>
</evidence>
<evidence type="ECO:0000256" key="7">
    <source>
        <dbReference type="ARBA" id="ARBA00023065"/>
    </source>
</evidence>
<keyword evidence="18" id="KW-1185">Reference proteome</keyword>
<evidence type="ECO:0000256" key="6">
    <source>
        <dbReference type="ARBA" id="ARBA00022729"/>
    </source>
</evidence>
<dbReference type="EMBL" id="CP058554">
    <property type="protein sequence ID" value="QMV74354.1"/>
    <property type="molecule type" value="Genomic_DNA"/>
</dbReference>
<evidence type="ECO:0000259" key="16">
    <source>
        <dbReference type="Pfam" id="PF07715"/>
    </source>
</evidence>
<keyword evidence="6 14" id="KW-0732">Signal</keyword>
<dbReference type="InterPro" id="IPR012910">
    <property type="entry name" value="Plug_dom"/>
</dbReference>
<feature type="chain" id="PRO_5028875973" evidence="14">
    <location>
        <begin position="40"/>
        <end position="728"/>
    </location>
</feature>
<dbReference type="InterPro" id="IPR036942">
    <property type="entry name" value="Beta-barrel_TonB_sf"/>
</dbReference>
<dbReference type="FunFam" id="2.170.130.10:FF:000001">
    <property type="entry name" value="Catecholate siderophore TonB-dependent receptor"/>
    <property type="match status" value="1"/>
</dbReference>
<dbReference type="CDD" id="cd01347">
    <property type="entry name" value="ligand_gated_channel"/>
    <property type="match status" value="1"/>
</dbReference>
<keyword evidence="10 17" id="KW-0675">Receptor</keyword>
<dbReference type="InterPro" id="IPR000531">
    <property type="entry name" value="Beta-barrel_TonB"/>
</dbReference>
<evidence type="ECO:0000313" key="18">
    <source>
        <dbReference type="Proteomes" id="UP000515240"/>
    </source>
</evidence>